<accession>A0ACC1D8A9</accession>
<gene>
    <name evidence="1" type="ORF">K1T71_004393</name>
</gene>
<reference evidence="1 2" key="1">
    <citation type="journal article" date="2021" name="Front. Genet.">
        <title>Chromosome-Level Genome Assembly Reveals Significant Gene Expansion in the Toll and IMD Signaling Pathways of Dendrolimus kikuchii.</title>
        <authorList>
            <person name="Zhou J."/>
            <person name="Wu P."/>
            <person name="Xiong Z."/>
            <person name="Liu N."/>
            <person name="Zhao N."/>
            <person name="Ji M."/>
            <person name="Qiu Y."/>
            <person name="Yang B."/>
        </authorList>
    </citation>
    <scope>NUCLEOTIDE SEQUENCE [LARGE SCALE GENOMIC DNA]</scope>
    <source>
        <strain evidence="1">Ann1</strain>
    </source>
</reference>
<sequence>MSAWRQAGLTYINYSNIAARVLRRSLKADLRNEALKRDESHVRITPWANGRPAPRLNKQTNSSAL</sequence>
<protein>
    <submittedName>
        <fullName evidence="1">Uncharacterized protein</fullName>
    </submittedName>
</protein>
<organism evidence="1 2">
    <name type="scientific">Dendrolimus kikuchii</name>
    <dbReference type="NCBI Taxonomy" id="765133"/>
    <lineage>
        <taxon>Eukaryota</taxon>
        <taxon>Metazoa</taxon>
        <taxon>Ecdysozoa</taxon>
        <taxon>Arthropoda</taxon>
        <taxon>Hexapoda</taxon>
        <taxon>Insecta</taxon>
        <taxon>Pterygota</taxon>
        <taxon>Neoptera</taxon>
        <taxon>Endopterygota</taxon>
        <taxon>Lepidoptera</taxon>
        <taxon>Glossata</taxon>
        <taxon>Ditrysia</taxon>
        <taxon>Bombycoidea</taxon>
        <taxon>Lasiocampidae</taxon>
        <taxon>Dendrolimus</taxon>
    </lineage>
</organism>
<evidence type="ECO:0000313" key="1">
    <source>
        <dbReference type="EMBL" id="KAJ0179802.1"/>
    </source>
</evidence>
<name>A0ACC1D8A9_9NEOP</name>
<keyword evidence="2" id="KW-1185">Reference proteome</keyword>
<proteinExistence type="predicted"/>
<dbReference type="EMBL" id="CM034393">
    <property type="protein sequence ID" value="KAJ0179802.1"/>
    <property type="molecule type" value="Genomic_DNA"/>
</dbReference>
<comment type="caution">
    <text evidence="1">The sequence shown here is derived from an EMBL/GenBank/DDBJ whole genome shotgun (WGS) entry which is preliminary data.</text>
</comment>
<dbReference type="Proteomes" id="UP000824533">
    <property type="component" value="Linkage Group LG07"/>
</dbReference>
<evidence type="ECO:0000313" key="2">
    <source>
        <dbReference type="Proteomes" id="UP000824533"/>
    </source>
</evidence>